<evidence type="ECO:0000256" key="6">
    <source>
        <dbReference type="PIRSR" id="PIRSR000705-1"/>
    </source>
</evidence>
<evidence type="ECO:0000256" key="7">
    <source>
        <dbReference type="PIRSR" id="PIRSR000705-2"/>
    </source>
</evidence>
<dbReference type="FunFam" id="3.40.50.300:FF:000659">
    <property type="entry name" value="Deoxyguanosine kinase"/>
    <property type="match status" value="1"/>
</dbReference>
<reference evidence="10" key="1">
    <citation type="journal article" date="2019" name="MBio">
        <title>Virus Genomes from Deep Sea Sediments Expand the Ocean Megavirome and Support Independent Origins of Viral Gigantism.</title>
        <authorList>
            <person name="Backstrom D."/>
            <person name="Yutin N."/>
            <person name="Jorgensen S.L."/>
            <person name="Dharamshi J."/>
            <person name="Homa F."/>
            <person name="Zaremba-Niedwiedzka K."/>
            <person name="Spang A."/>
            <person name="Wolf Y.I."/>
            <person name="Koonin E.V."/>
            <person name="Ettema T.J."/>
        </authorList>
    </citation>
    <scope>NUCLEOTIDE SEQUENCE</scope>
</reference>
<evidence type="ECO:0000256" key="1">
    <source>
        <dbReference type="ARBA" id="ARBA00007420"/>
    </source>
</evidence>
<dbReference type="PANTHER" id="PTHR10513">
    <property type="entry name" value="DEOXYNUCLEOSIDE KINASE"/>
    <property type="match status" value="1"/>
</dbReference>
<feature type="binding site" evidence="7">
    <location>
        <position position="56"/>
    </location>
    <ligand>
        <name>substrate</name>
    </ligand>
</feature>
<dbReference type="InterPro" id="IPR050566">
    <property type="entry name" value="Deoxyribonucleoside_kinase"/>
</dbReference>
<evidence type="ECO:0000256" key="5">
    <source>
        <dbReference type="ARBA" id="ARBA00022840"/>
    </source>
</evidence>
<sequence length="219" mass="25684">MEDNNLENIWNKKPHIAISGIIGVGKTTLATSLSKVMNIPVYYEPVNDNGYLEDFYKNPRAYSFNLQIYLLQKRFAQQQQIIWSNEGGIQDRSIYEDIIFAKILKDENLMEKRDYETYIHLFDDISKFMQRPDIIIHLEATPEESLERIKKRSRGCETVITIDYLNKLKDGYSSFIKEISKKIPVFSVNWSKFKDPQILANMINSELEKISNIVKIDNF</sequence>
<dbReference type="SUPFAM" id="SSF52540">
    <property type="entry name" value="P-loop containing nucleoside triphosphate hydrolases"/>
    <property type="match status" value="1"/>
</dbReference>
<evidence type="ECO:0000256" key="4">
    <source>
        <dbReference type="ARBA" id="ARBA00022777"/>
    </source>
</evidence>
<keyword evidence="4 10" id="KW-0418">Kinase</keyword>
<dbReference type="Gene3D" id="3.40.50.300">
    <property type="entry name" value="P-loop containing nucleotide triphosphate hydrolases"/>
    <property type="match status" value="1"/>
</dbReference>
<feature type="binding site" evidence="7">
    <location>
        <position position="67"/>
    </location>
    <ligand>
        <name>substrate</name>
    </ligand>
</feature>
<evidence type="ECO:0000256" key="3">
    <source>
        <dbReference type="ARBA" id="ARBA00022741"/>
    </source>
</evidence>
<organism evidence="10">
    <name type="scientific">Pithovirus LCPAC104</name>
    <dbReference type="NCBI Taxonomy" id="2506589"/>
    <lineage>
        <taxon>Viruses</taxon>
        <taxon>Pithoviruses</taxon>
    </lineage>
</organism>
<feature type="binding site" evidence="7">
    <location>
        <position position="97"/>
    </location>
    <ligand>
        <name>substrate</name>
    </ligand>
</feature>
<dbReference type="PIRSF" id="PIRSF000705">
    <property type="entry name" value="DNK"/>
    <property type="match status" value="1"/>
</dbReference>
<dbReference type="EMBL" id="MK500494">
    <property type="protein sequence ID" value="QBK90511.1"/>
    <property type="molecule type" value="Genomic_DNA"/>
</dbReference>
<keyword evidence="5 8" id="KW-0067">ATP-binding</keyword>
<feature type="domain" description="Deoxynucleoside kinase" evidence="9">
    <location>
        <begin position="16"/>
        <end position="195"/>
    </location>
</feature>
<feature type="binding site" evidence="8">
    <location>
        <begin position="20"/>
        <end position="28"/>
    </location>
    <ligand>
        <name>ATP</name>
        <dbReference type="ChEBI" id="CHEBI:30616"/>
    </ligand>
</feature>
<evidence type="ECO:0000313" key="10">
    <source>
        <dbReference type="EMBL" id="QBK90511.1"/>
    </source>
</evidence>
<dbReference type="PANTHER" id="PTHR10513:SF35">
    <property type="entry name" value="DEOXYADENOSINE KINASE"/>
    <property type="match status" value="1"/>
</dbReference>
<dbReference type="CDD" id="cd01673">
    <property type="entry name" value="dNK"/>
    <property type="match status" value="1"/>
</dbReference>
<dbReference type="GO" id="GO:0019136">
    <property type="term" value="F:deoxynucleoside kinase activity"/>
    <property type="evidence" value="ECO:0007669"/>
    <property type="project" value="InterPro"/>
</dbReference>
<feature type="binding site" evidence="8">
    <location>
        <begin position="148"/>
        <end position="152"/>
    </location>
    <ligand>
        <name>ATP</name>
        <dbReference type="ChEBI" id="CHEBI:30616"/>
    </ligand>
</feature>
<evidence type="ECO:0000256" key="2">
    <source>
        <dbReference type="ARBA" id="ARBA00022679"/>
    </source>
</evidence>
<feature type="binding site" evidence="7">
    <location>
        <position position="44"/>
    </location>
    <ligand>
        <name>substrate</name>
    </ligand>
</feature>
<evidence type="ECO:0000256" key="8">
    <source>
        <dbReference type="PIRSR" id="PIRSR000705-3"/>
    </source>
</evidence>
<dbReference type="InterPro" id="IPR027417">
    <property type="entry name" value="P-loop_NTPase"/>
</dbReference>
<proteinExistence type="inferred from homology"/>
<dbReference type="InterPro" id="IPR031314">
    <property type="entry name" value="DNK_dom"/>
</dbReference>
<dbReference type="InterPro" id="IPR002624">
    <property type="entry name" value="DCK/DGK"/>
</dbReference>
<comment type="similarity">
    <text evidence="1">Belongs to the DCK/DGK family.</text>
</comment>
<feature type="binding site" evidence="7">
    <location>
        <position position="157"/>
    </location>
    <ligand>
        <name>substrate</name>
    </ligand>
</feature>
<gene>
    <name evidence="10" type="ORF">LCPAC104_00070</name>
</gene>
<keyword evidence="3 8" id="KW-0547">Nucleotide-binding</keyword>
<dbReference type="Pfam" id="PF01712">
    <property type="entry name" value="dNK"/>
    <property type="match status" value="1"/>
</dbReference>
<name>A0A481Z706_9VIRU</name>
<protein>
    <submittedName>
        <fullName evidence="10">Deoxynucleoside kinase</fullName>
    </submittedName>
</protein>
<dbReference type="GO" id="GO:0005524">
    <property type="term" value="F:ATP binding"/>
    <property type="evidence" value="ECO:0007669"/>
    <property type="project" value="UniProtKB-KW"/>
</dbReference>
<accession>A0A481Z706</accession>
<keyword evidence="2" id="KW-0808">Transferase</keyword>
<feature type="binding site" evidence="7">
    <location>
        <position position="92"/>
    </location>
    <ligand>
        <name>substrate</name>
    </ligand>
</feature>
<evidence type="ECO:0000259" key="9">
    <source>
        <dbReference type="Pfam" id="PF01712"/>
    </source>
</evidence>
<feature type="active site" description="Proton acceptor" evidence="6">
    <location>
        <position position="91"/>
    </location>
</feature>